<gene>
    <name evidence="2" type="ORF">MELIAE_LOCUS12473</name>
</gene>
<keyword evidence="3" id="KW-1185">Reference proteome</keyword>
<dbReference type="EMBL" id="OV121140">
    <property type="protein sequence ID" value="CAH0563724.1"/>
    <property type="molecule type" value="Genomic_DNA"/>
</dbReference>
<protein>
    <submittedName>
        <fullName evidence="2">Uncharacterized protein</fullName>
    </submittedName>
</protein>
<sequence length="208" mass="23065">MQQSSQDETETSTKPKFNENLKSAFKHVGGVAANSELSVAVGIDILEQGGSAADSAIATLLMDGICNPQSMGLGGGFLCTHYQQNSATVECLNAREYAPIRAKGDLFDNLFPIVGGLSVCVPGELQGYWDLHQKYGKLEWGKVLEPAIFYCKNGIPISKYCGSFIESRRSQIMESPTLKYYTHRVTTSMVQENKKHVSKRQRRTYRTR</sequence>
<dbReference type="InterPro" id="IPR029055">
    <property type="entry name" value="Ntn_hydrolases_N"/>
</dbReference>
<name>A0A9P0BE47_BRAAE</name>
<organism evidence="2 3">
    <name type="scientific">Brassicogethes aeneus</name>
    <name type="common">Rape pollen beetle</name>
    <name type="synonym">Meligethes aeneus</name>
    <dbReference type="NCBI Taxonomy" id="1431903"/>
    <lineage>
        <taxon>Eukaryota</taxon>
        <taxon>Metazoa</taxon>
        <taxon>Ecdysozoa</taxon>
        <taxon>Arthropoda</taxon>
        <taxon>Hexapoda</taxon>
        <taxon>Insecta</taxon>
        <taxon>Pterygota</taxon>
        <taxon>Neoptera</taxon>
        <taxon>Endopterygota</taxon>
        <taxon>Coleoptera</taxon>
        <taxon>Polyphaga</taxon>
        <taxon>Cucujiformia</taxon>
        <taxon>Nitidulidae</taxon>
        <taxon>Meligethinae</taxon>
        <taxon>Brassicogethes</taxon>
    </lineage>
</organism>
<dbReference type="PANTHER" id="PTHR11686">
    <property type="entry name" value="GAMMA GLUTAMYL TRANSPEPTIDASE"/>
    <property type="match status" value="1"/>
</dbReference>
<evidence type="ECO:0000313" key="2">
    <source>
        <dbReference type="EMBL" id="CAH0563724.1"/>
    </source>
</evidence>
<dbReference type="PANTHER" id="PTHR11686:SF72">
    <property type="entry name" value="GAMMA-GLUTAMYL TRANSPEPTIDASE, ISOFORM A"/>
    <property type="match status" value="1"/>
</dbReference>
<proteinExistence type="predicted"/>
<dbReference type="Proteomes" id="UP001154078">
    <property type="component" value="Chromosome 9"/>
</dbReference>
<dbReference type="AlphaFoldDB" id="A0A9P0BE47"/>
<accession>A0A9P0BE47</accession>
<reference evidence="2" key="1">
    <citation type="submission" date="2021-12" db="EMBL/GenBank/DDBJ databases">
        <authorList>
            <person name="King R."/>
        </authorList>
    </citation>
    <scope>NUCLEOTIDE SEQUENCE</scope>
</reference>
<dbReference type="SUPFAM" id="SSF56235">
    <property type="entry name" value="N-terminal nucleophile aminohydrolases (Ntn hydrolases)"/>
    <property type="match status" value="1"/>
</dbReference>
<dbReference type="OrthoDB" id="1081007at2759"/>
<dbReference type="InterPro" id="IPR000101">
    <property type="entry name" value="GGT_peptidase"/>
</dbReference>
<dbReference type="GO" id="GO:0005886">
    <property type="term" value="C:plasma membrane"/>
    <property type="evidence" value="ECO:0007669"/>
    <property type="project" value="TreeGrafter"/>
</dbReference>
<dbReference type="PRINTS" id="PR01210">
    <property type="entry name" value="GGTRANSPTASE"/>
</dbReference>
<dbReference type="GO" id="GO:0036374">
    <property type="term" value="F:glutathione hydrolase activity"/>
    <property type="evidence" value="ECO:0007669"/>
    <property type="project" value="InterPro"/>
</dbReference>
<dbReference type="Pfam" id="PF01019">
    <property type="entry name" value="G_glu_transpept"/>
    <property type="match status" value="1"/>
</dbReference>
<evidence type="ECO:0000313" key="3">
    <source>
        <dbReference type="Proteomes" id="UP001154078"/>
    </source>
</evidence>
<dbReference type="GO" id="GO:0006751">
    <property type="term" value="P:glutathione catabolic process"/>
    <property type="evidence" value="ECO:0007669"/>
    <property type="project" value="InterPro"/>
</dbReference>
<feature type="binding site" evidence="1">
    <location>
        <position position="95"/>
    </location>
    <ligand>
        <name>L-glutamate</name>
        <dbReference type="ChEBI" id="CHEBI:29985"/>
    </ligand>
</feature>
<evidence type="ECO:0000256" key="1">
    <source>
        <dbReference type="PIRSR" id="PIRSR600101-2"/>
    </source>
</evidence>